<dbReference type="AlphaFoldDB" id="Q4JYX6"/>
<dbReference type="InterPro" id="IPR001173">
    <property type="entry name" value="Glyco_trans_2-like"/>
</dbReference>
<gene>
    <name evidence="4" type="primary">wcrP</name>
    <name evidence="4" type="ORF">SPC41F_0009</name>
</gene>
<protein>
    <submittedName>
        <fullName evidence="4">Putative glycosyl transferase</fullName>
    </submittedName>
</protein>
<dbReference type="GO" id="GO:0016757">
    <property type="term" value="F:glycosyltransferase activity"/>
    <property type="evidence" value="ECO:0007669"/>
    <property type="project" value="UniProtKB-KW"/>
</dbReference>
<proteinExistence type="predicted"/>
<evidence type="ECO:0000256" key="2">
    <source>
        <dbReference type="ARBA" id="ARBA00022679"/>
    </source>
</evidence>
<dbReference type="PANTHER" id="PTHR22916">
    <property type="entry name" value="GLYCOSYLTRANSFERASE"/>
    <property type="match status" value="1"/>
</dbReference>
<sequence>MERSMDRVFEMLEKESPLFSVIVPTYKISESNLRQCIDSLLYDSQDVEIILVDDNKNLDICGKVLDEYAEKYNNISVIHQENQGVSVARNAGMSIAVGKYLIFVDPDDWVAENFYSQMTLAVQKNPSSDVIILAAIVDYNGKQFTNHFWHTSRSFQGTDKDDLELQLIAKGATSYFPTEIGVGVPWAKIYRNEFVRENGLDFNPSLRRMQDNIFNMYAFEFANEIVYIDEPIYYYRKSMDSVTNKKNDKVIYYFDLVNDEVEKFIQKFNKPKIFEDALHIKRLIGINSYYKLYFQFATTSSEKKKMRQEFRELLEREEYANSLKQVNTAYLLPKEKIFISILKQKHLRIFSFLQKLEKLSARLKSRHFS</sequence>
<dbReference type="Pfam" id="PF00535">
    <property type="entry name" value="Glycos_transf_2"/>
    <property type="match status" value="1"/>
</dbReference>
<feature type="domain" description="Glycosyltransferase 2-like" evidence="3">
    <location>
        <begin position="20"/>
        <end position="163"/>
    </location>
</feature>
<evidence type="ECO:0000313" key="4">
    <source>
        <dbReference type="EMBL" id="CAI34495.1"/>
    </source>
</evidence>
<dbReference type="EMBL" id="CR931714">
    <property type="protein sequence ID" value="CAI34495.1"/>
    <property type="molecule type" value="Genomic_DNA"/>
</dbReference>
<dbReference type="SUPFAM" id="SSF53448">
    <property type="entry name" value="Nucleotide-diphospho-sugar transferases"/>
    <property type="match status" value="1"/>
</dbReference>
<keyword evidence="1" id="KW-0328">Glycosyltransferase</keyword>
<accession>Q4JYX6</accession>
<dbReference type="CDD" id="cd00761">
    <property type="entry name" value="Glyco_tranf_GTA_type"/>
    <property type="match status" value="1"/>
</dbReference>
<dbReference type="Gene3D" id="3.90.550.10">
    <property type="entry name" value="Spore Coat Polysaccharide Biosynthesis Protein SpsA, Chain A"/>
    <property type="match status" value="1"/>
</dbReference>
<keyword evidence="2 4" id="KW-0808">Transferase</keyword>
<reference evidence="4" key="1">
    <citation type="journal article" date="2006" name="PLoS Genet.">
        <title>Genetic analysis of the capsular biosynthetic locus from all 90 pneumococcal serotypes.</title>
        <authorList>
            <person name="Bentley S.D."/>
            <person name="Aanensen D.M."/>
            <person name="Mavroidi A."/>
            <person name="Saunders D."/>
            <person name="Rabbinowitsch E."/>
            <person name="Collins M."/>
            <person name="Donohoe K."/>
            <person name="Harris D."/>
            <person name="Murphy L."/>
            <person name="Quail M.A."/>
            <person name="Samuel G."/>
            <person name="Skovsted I.C."/>
            <person name="Kaltoft M.S."/>
            <person name="Barrell B."/>
            <person name="Reeves P.R."/>
            <person name="Parkhill J."/>
            <person name="Spratt B.G."/>
        </authorList>
    </citation>
    <scope>NUCLEOTIDE SEQUENCE</scope>
    <source>
        <strain evidence="4">8211/40</strain>
    </source>
</reference>
<dbReference type="InterPro" id="IPR029044">
    <property type="entry name" value="Nucleotide-diphossugar_trans"/>
</dbReference>
<dbReference type="CAZy" id="GT2">
    <property type="family name" value="Glycosyltransferase Family 2"/>
</dbReference>
<evidence type="ECO:0000256" key="1">
    <source>
        <dbReference type="ARBA" id="ARBA00022676"/>
    </source>
</evidence>
<evidence type="ECO:0000259" key="3">
    <source>
        <dbReference type="Pfam" id="PF00535"/>
    </source>
</evidence>
<name>Q4JYX6_STREE</name>
<organism evidence="4">
    <name type="scientific">Streptococcus pneumoniae</name>
    <dbReference type="NCBI Taxonomy" id="1313"/>
    <lineage>
        <taxon>Bacteria</taxon>
        <taxon>Bacillati</taxon>
        <taxon>Bacillota</taxon>
        <taxon>Bacilli</taxon>
        <taxon>Lactobacillales</taxon>
        <taxon>Streptococcaceae</taxon>
        <taxon>Streptococcus</taxon>
    </lineage>
</organism>
<dbReference type="PANTHER" id="PTHR22916:SF51">
    <property type="entry name" value="GLYCOSYLTRANSFERASE EPSH-RELATED"/>
    <property type="match status" value="1"/>
</dbReference>